<dbReference type="EMBL" id="WVHT01000002">
    <property type="protein sequence ID" value="MXV50398.1"/>
    <property type="molecule type" value="Genomic_DNA"/>
</dbReference>
<reference evidence="1 2" key="1">
    <citation type="submission" date="2019-11" db="EMBL/GenBank/DDBJ databases">
        <title>Pedobacter sp. HMF7647 Genome sequencing and assembly.</title>
        <authorList>
            <person name="Kang H."/>
            <person name="Kim H."/>
            <person name="Joh K."/>
        </authorList>
    </citation>
    <scope>NUCLEOTIDE SEQUENCE [LARGE SCALE GENOMIC DNA]</scope>
    <source>
        <strain evidence="1 2">HMF7647</strain>
    </source>
</reference>
<dbReference type="AlphaFoldDB" id="A0A7K1Y8M7"/>
<organism evidence="1 2">
    <name type="scientific">Hufsiella arboris</name>
    <dbReference type="NCBI Taxonomy" id="2695275"/>
    <lineage>
        <taxon>Bacteria</taxon>
        <taxon>Pseudomonadati</taxon>
        <taxon>Bacteroidota</taxon>
        <taxon>Sphingobacteriia</taxon>
        <taxon>Sphingobacteriales</taxon>
        <taxon>Sphingobacteriaceae</taxon>
        <taxon>Hufsiella</taxon>
    </lineage>
</organism>
<evidence type="ECO:0000313" key="2">
    <source>
        <dbReference type="Proteomes" id="UP000466586"/>
    </source>
</evidence>
<dbReference type="RefSeq" id="WP_160843574.1">
    <property type="nucleotide sequence ID" value="NZ_WVHT01000002.1"/>
</dbReference>
<evidence type="ECO:0000313" key="1">
    <source>
        <dbReference type="EMBL" id="MXV50398.1"/>
    </source>
</evidence>
<protein>
    <submittedName>
        <fullName evidence="1">Uncharacterized protein</fullName>
    </submittedName>
</protein>
<comment type="caution">
    <text evidence="1">The sequence shown here is derived from an EMBL/GenBank/DDBJ whole genome shotgun (WGS) entry which is preliminary data.</text>
</comment>
<name>A0A7K1Y8M7_9SPHI</name>
<keyword evidence="2" id="KW-1185">Reference proteome</keyword>
<proteinExistence type="predicted"/>
<sequence>MMKVSEWSFVVKNRLLWAAAACLLLLSYRLAISPTLDELSRYNRLATEAEQGASLAFSPQFLERKDHLLDSVLKVYRVDSTEWRNDFWLKVSRIGSRNNCDVVYEPQTENYLTDSLSVVAKQEIVMNGEFRQLIVSLDSLEHLKGCGKIYSLALKRRDEPGMKDQKDRQVGMLLRFAAYFK</sequence>
<dbReference type="Proteomes" id="UP000466586">
    <property type="component" value="Unassembled WGS sequence"/>
</dbReference>
<accession>A0A7K1Y8M7</accession>
<gene>
    <name evidence="1" type="ORF">GS399_05385</name>
</gene>